<name>A0A699YRN6_HAELA</name>
<keyword evidence="2" id="KW-1185">Reference proteome</keyword>
<accession>A0A699YRN6</accession>
<organism evidence="1 2">
    <name type="scientific">Haematococcus lacustris</name>
    <name type="common">Green alga</name>
    <name type="synonym">Haematococcus pluvialis</name>
    <dbReference type="NCBI Taxonomy" id="44745"/>
    <lineage>
        <taxon>Eukaryota</taxon>
        <taxon>Viridiplantae</taxon>
        <taxon>Chlorophyta</taxon>
        <taxon>core chlorophytes</taxon>
        <taxon>Chlorophyceae</taxon>
        <taxon>CS clade</taxon>
        <taxon>Chlamydomonadales</taxon>
        <taxon>Haematococcaceae</taxon>
        <taxon>Haematococcus</taxon>
    </lineage>
</organism>
<dbReference type="InterPro" id="IPR009016">
    <property type="entry name" value="Fe_hydrogenase"/>
</dbReference>
<dbReference type="AlphaFoldDB" id="A0A699YRN6"/>
<comment type="caution">
    <text evidence="1">The sequence shown here is derived from an EMBL/GenBank/DDBJ whole genome shotgun (WGS) entry which is preliminary data.</text>
</comment>
<dbReference type="Gene3D" id="3.40.50.1780">
    <property type="match status" value="1"/>
</dbReference>
<dbReference type="Proteomes" id="UP000485058">
    <property type="component" value="Unassembled WGS sequence"/>
</dbReference>
<proteinExistence type="predicted"/>
<dbReference type="EMBL" id="BLLF01000195">
    <property type="protein sequence ID" value="GFH08929.1"/>
    <property type="molecule type" value="Genomic_DNA"/>
</dbReference>
<evidence type="ECO:0000313" key="2">
    <source>
        <dbReference type="Proteomes" id="UP000485058"/>
    </source>
</evidence>
<gene>
    <name evidence="1" type="ORF">HaLaN_03974</name>
</gene>
<reference evidence="1 2" key="1">
    <citation type="submission" date="2020-02" db="EMBL/GenBank/DDBJ databases">
        <title>Draft genome sequence of Haematococcus lacustris strain NIES-144.</title>
        <authorList>
            <person name="Morimoto D."/>
            <person name="Nakagawa S."/>
            <person name="Yoshida T."/>
            <person name="Sawayama S."/>
        </authorList>
    </citation>
    <scope>NUCLEOTIDE SEQUENCE [LARGE SCALE GENOMIC DNA]</scope>
    <source>
        <strain evidence="1 2">NIES-144</strain>
    </source>
</reference>
<dbReference type="SUPFAM" id="SSF53920">
    <property type="entry name" value="Fe-only hydrogenase"/>
    <property type="match status" value="1"/>
</dbReference>
<evidence type="ECO:0000313" key="1">
    <source>
        <dbReference type="EMBL" id="GFH08929.1"/>
    </source>
</evidence>
<sequence>MELEAKMQEPGTTVVITISAQSRSALAAFYGLSPGETQQRLAAWLASRGVAAVLDLGTARDMALASGRGGGP</sequence>
<protein>
    <submittedName>
        <fullName evidence="1">Iron hydrogenase</fullName>
    </submittedName>
</protein>